<accession>A0ABP1GDW2</accession>
<gene>
    <name evidence="4" type="primary">g12122</name>
    <name evidence="4" type="ORF">VP750_LOCUS10809</name>
</gene>
<evidence type="ECO:0000256" key="2">
    <source>
        <dbReference type="SAM" id="MobiDB-lite"/>
    </source>
</evidence>
<evidence type="ECO:0000313" key="4">
    <source>
        <dbReference type="EMBL" id="CAL5228903.1"/>
    </source>
</evidence>
<keyword evidence="5" id="KW-1185">Reference proteome</keyword>
<dbReference type="Gene3D" id="1.20.5.110">
    <property type="match status" value="1"/>
</dbReference>
<comment type="caution">
    <text evidence="1">Lacks conserved residue(s) required for the propagation of feature annotation.</text>
</comment>
<keyword evidence="1" id="KW-0472">Membrane</keyword>
<keyword evidence="1" id="KW-0813">Transport</keyword>
<feature type="transmembrane region" description="Helical" evidence="1">
    <location>
        <begin position="44"/>
        <end position="67"/>
    </location>
</feature>
<name>A0ABP1GDW2_9CHLO</name>
<dbReference type="PANTHER" id="PTHR12701:SF20">
    <property type="entry name" value="ENDOPLASMIC RETICULUM TRANSMEMBRANE PROTEIN"/>
    <property type="match status" value="1"/>
</dbReference>
<comment type="caution">
    <text evidence="4">The sequence shown here is derived from an EMBL/GenBank/DDBJ whole genome shotgun (WGS) entry which is preliminary data.</text>
</comment>
<keyword evidence="1" id="KW-0653">Protein transport</keyword>
<comment type="function">
    <text evidence="1">May play a role in anterograde transport of membrane proteins from the endoplasmic reticulum to the Golgi.</text>
</comment>
<protein>
    <recommendedName>
        <fullName evidence="1">Endoplasmic reticulum transmembrane protein</fullName>
    </recommendedName>
</protein>
<organism evidence="4 5">
    <name type="scientific">Coccomyxa viridis</name>
    <dbReference type="NCBI Taxonomy" id="1274662"/>
    <lineage>
        <taxon>Eukaryota</taxon>
        <taxon>Viridiplantae</taxon>
        <taxon>Chlorophyta</taxon>
        <taxon>core chlorophytes</taxon>
        <taxon>Trebouxiophyceae</taxon>
        <taxon>Trebouxiophyceae incertae sedis</taxon>
        <taxon>Coccomyxaceae</taxon>
        <taxon>Coccomyxa</taxon>
    </lineage>
</organism>
<comment type="subcellular location">
    <subcellularLocation>
        <location evidence="1">Endoplasmic reticulum membrane</location>
        <topology evidence="1">Multi-pass membrane protein</topology>
    </subcellularLocation>
</comment>
<feature type="compositionally biased region" description="Basic and acidic residues" evidence="2">
    <location>
        <begin position="184"/>
        <end position="198"/>
    </location>
</feature>
<reference evidence="4 5" key="1">
    <citation type="submission" date="2024-06" db="EMBL/GenBank/DDBJ databases">
        <authorList>
            <person name="Kraege A."/>
            <person name="Thomma B."/>
        </authorList>
    </citation>
    <scope>NUCLEOTIDE SEQUENCE [LARGE SCALE GENOMIC DNA]</scope>
</reference>
<dbReference type="PANTHER" id="PTHR12701">
    <property type="entry name" value="BCR-ASSOCIATED PROTEIN, BAP"/>
    <property type="match status" value="1"/>
</dbReference>
<evidence type="ECO:0000313" key="5">
    <source>
        <dbReference type="Proteomes" id="UP001497392"/>
    </source>
</evidence>
<feature type="region of interest" description="Disordered" evidence="2">
    <location>
        <begin position="145"/>
        <end position="208"/>
    </location>
</feature>
<dbReference type="EMBL" id="CAXHTA020000019">
    <property type="protein sequence ID" value="CAL5228903.1"/>
    <property type="molecule type" value="Genomic_DNA"/>
</dbReference>
<proteinExistence type="inferred from homology"/>
<feature type="domain" description="Bap31/Bap29 cytoplasmic coiled-coil" evidence="3">
    <location>
        <begin position="173"/>
        <end position="220"/>
    </location>
</feature>
<feature type="compositionally biased region" description="Low complexity" evidence="2">
    <location>
        <begin position="158"/>
        <end position="167"/>
    </location>
</feature>
<sequence>MLGVLFLPLVALGIVQSVLAALLLAPLPLARPVIRITKQTRTPAGWTVIVTVSVILVAFLISALYEIAEFTGSGRRGAMESEIMHRRMAETGAWLSAVLTSANLISIFVLQKLGAVLAEKEQMKASQGALLRQVQGLNTEYERLRKESEGKGAAKGPSSATSEGSSSVQGLRKEVQSLQEQVENAERAKIRAEQDADALKTQSKGLENEYDRLLAEHDALKRRLARFDPTFQGGAGKKGM</sequence>
<keyword evidence="1" id="KW-0931">ER-Golgi transport</keyword>
<evidence type="ECO:0000259" key="3">
    <source>
        <dbReference type="Pfam" id="PF18035"/>
    </source>
</evidence>
<feature type="transmembrane region" description="Helical" evidence="1">
    <location>
        <begin position="88"/>
        <end position="110"/>
    </location>
</feature>
<dbReference type="Proteomes" id="UP001497392">
    <property type="component" value="Unassembled WGS sequence"/>
</dbReference>
<keyword evidence="1" id="KW-0812">Transmembrane</keyword>
<keyword evidence="1" id="KW-1133">Transmembrane helix</keyword>
<comment type="similarity">
    <text evidence="1">Belongs to the BCAP29/BCAP31 family.</text>
</comment>
<evidence type="ECO:0000256" key="1">
    <source>
        <dbReference type="RuleBase" id="RU367026"/>
    </source>
</evidence>
<dbReference type="Pfam" id="PF18035">
    <property type="entry name" value="Bap31_Bap29_C"/>
    <property type="match status" value="1"/>
</dbReference>
<keyword evidence="1" id="KW-0256">Endoplasmic reticulum</keyword>
<dbReference type="InterPro" id="IPR041672">
    <property type="entry name" value="Bap31/Bap29_C"/>
</dbReference>
<dbReference type="InterPro" id="IPR008417">
    <property type="entry name" value="BAP29/BAP31"/>
</dbReference>